<reference evidence="4" key="1">
    <citation type="submission" date="2017-02" db="UniProtKB">
        <authorList>
            <consortium name="WormBaseParasite"/>
        </authorList>
    </citation>
    <scope>IDENTIFICATION</scope>
</reference>
<dbReference type="Proteomes" id="UP000268014">
    <property type="component" value="Unassembled WGS sequence"/>
</dbReference>
<proteinExistence type="predicted"/>
<keyword evidence="3" id="KW-1185">Reference proteome</keyword>
<gene>
    <name evidence="2" type="ORF">HPLM_LOCUS16955</name>
</gene>
<feature type="region of interest" description="Disordered" evidence="1">
    <location>
        <begin position="75"/>
        <end position="98"/>
    </location>
</feature>
<name>A0A0N4WYK7_HAEPC</name>
<evidence type="ECO:0000256" key="1">
    <source>
        <dbReference type="SAM" id="MobiDB-lite"/>
    </source>
</evidence>
<protein>
    <submittedName>
        <fullName evidence="2 4">Uncharacterized protein</fullName>
    </submittedName>
</protein>
<evidence type="ECO:0000313" key="2">
    <source>
        <dbReference type="EMBL" id="VDO62614.1"/>
    </source>
</evidence>
<evidence type="ECO:0000313" key="3">
    <source>
        <dbReference type="Proteomes" id="UP000268014"/>
    </source>
</evidence>
<reference evidence="2 3" key="2">
    <citation type="submission" date="2018-11" db="EMBL/GenBank/DDBJ databases">
        <authorList>
            <consortium name="Pathogen Informatics"/>
        </authorList>
    </citation>
    <scope>NUCLEOTIDE SEQUENCE [LARGE SCALE GENOMIC DNA]</scope>
    <source>
        <strain evidence="2 3">MHpl1</strain>
    </source>
</reference>
<organism evidence="4">
    <name type="scientific">Haemonchus placei</name>
    <name type="common">Barber's pole worm</name>
    <dbReference type="NCBI Taxonomy" id="6290"/>
    <lineage>
        <taxon>Eukaryota</taxon>
        <taxon>Metazoa</taxon>
        <taxon>Ecdysozoa</taxon>
        <taxon>Nematoda</taxon>
        <taxon>Chromadorea</taxon>
        <taxon>Rhabditida</taxon>
        <taxon>Rhabditina</taxon>
        <taxon>Rhabditomorpha</taxon>
        <taxon>Strongyloidea</taxon>
        <taxon>Trichostrongylidae</taxon>
        <taxon>Haemonchus</taxon>
    </lineage>
</organism>
<dbReference type="EMBL" id="UZAF01019682">
    <property type="protein sequence ID" value="VDO62614.1"/>
    <property type="molecule type" value="Genomic_DNA"/>
</dbReference>
<dbReference type="AlphaFoldDB" id="A0A0N4WYK7"/>
<feature type="compositionally biased region" description="Polar residues" evidence="1">
    <location>
        <begin position="81"/>
        <end position="95"/>
    </location>
</feature>
<evidence type="ECO:0000313" key="4">
    <source>
        <dbReference type="WBParaSite" id="HPLM_0001696301-mRNA-1"/>
    </source>
</evidence>
<dbReference type="WBParaSite" id="HPLM_0001696301-mRNA-1">
    <property type="protein sequence ID" value="HPLM_0001696301-mRNA-1"/>
    <property type="gene ID" value="HPLM_0001696301"/>
</dbReference>
<accession>A0A0N4WYK7</accession>
<sequence length="137" mass="15946">MEVNFKGIRQDALECVDFVFAFQTPRLADYRVLSSQAMTVNDDSKVVKAVDSSEIRTVHKRKKRRLTRHHHVPEQHWTKGRPQNRNAISAAQESRTAPRRHIKQILPCTWYQRDIGRIGDVQKHTELDIMGFPFAPT</sequence>